<gene>
    <name evidence="3" type="primary">LOC105044384</name>
</gene>
<dbReference type="PANTHER" id="PTHR13582">
    <property type="entry name" value="M-PHASE PHOSPHOPROTEIN 6"/>
    <property type="match status" value="1"/>
</dbReference>
<accession>A0A8N4I8P4</accession>
<proteinExistence type="predicted"/>
<sequence>MAKRELSNTLKNLKFMQRAAQREAKPKEESVKADGRFGGSAVPTRRCIVIMEGNPHPGALKGRMSFQSFNPSIEKLNEEATNIHQMQTSSSNNDHQNGGIYNRVDGSSAVRSEDSTIASQENISDVDLKRKKPEMEMETSSPHKVLKSVSGDGDGQSSSKINRKGSYKQHKREKLDWNVLRPPKSTNKVFYHGCELC</sequence>
<evidence type="ECO:0000313" key="3">
    <source>
        <dbReference type="RefSeq" id="XP_029120222.1"/>
    </source>
</evidence>
<dbReference type="InterPro" id="IPR019324">
    <property type="entry name" value="MPP6"/>
</dbReference>
<feature type="compositionally biased region" description="Low complexity" evidence="1">
    <location>
        <begin position="148"/>
        <end position="159"/>
    </location>
</feature>
<dbReference type="GeneID" id="105044384"/>
<dbReference type="Proteomes" id="UP000504607">
    <property type="component" value="Chromosome 5"/>
</dbReference>
<name>A0A8N4I8P4_ELAGV</name>
<evidence type="ECO:0000313" key="2">
    <source>
        <dbReference type="Proteomes" id="UP000504607"/>
    </source>
</evidence>
<dbReference type="KEGG" id="egu:105044384"/>
<dbReference type="AlphaFoldDB" id="A0A8N4I8P4"/>
<keyword evidence="2" id="KW-1185">Reference proteome</keyword>
<feature type="compositionally biased region" description="Basic and acidic residues" evidence="1">
    <location>
        <begin position="20"/>
        <end position="35"/>
    </location>
</feature>
<reference evidence="3" key="1">
    <citation type="submission" date="2025-08" db="UniProtKB">
        <authorList>
            <consortium name="RefSeq"/>
        </authorList>
    </citation>
    <scope>IDENTIFICATION</scope>
</reference>
<dbReference type="PANTHER" id="PTHR13582:SF0">
    <property type="entry name" value="M-PHASE PHOSPHOPROTEIN 6"/>
    <property type="match status" value="1"/>
</dbReference>
<evidence type="ECO:0000256" key="1">
    <source>
        <dbReference type="SAM" id="MobiDB-lite"/>
    </source>
</evidence>
<dbReference type="Pfam" id="PF10175">
    <property type="entry name" value="MPP6"/>
    <property type="match status" value="1"/>
</dbReference>
<dbReference type="GO" id="GO:0000460">
    <property type="term" value="P:maturation of 5.8S rRNA"/>
    <property type="evidence" value="ECO:0007669"/>
    <property type="project" value="TreeGrafter"/>
</dbReference>
<protein>
    <submittedName>
        <fullName evidence="3">Uncharacterized protein LOC105044384</fullName>
    </submittedName>
</protein>
<feature type="compositionally biased region" description="Basic residues" evidence="1">
    <location>
        <begin position="161"/>
        <end position="172"/>
    </location>
</feature>
<feature type="region of interest" description="Disordered" evidence="1">
    <location>
        <begin position="132"/>
        <end position="174"/>
    </location>
</feature>
<dbReference type="RefSeq" id="XP_029120222.1">
    <property type="nucleotide sequence ID" value="XM_029264389.1"/>
</dbReference>
<dbReference type="OrthoDB" id="2019850at2759"/>
<organism evidence="2 3">
    <name type="scientific">Elaeis guineensis var. tenera</name>
    <name type="common">Oil palm</name>
    <dbReference type="NCBI Taxonomy" id="51953"/>
    <lineage>
        <taxon>Eukaryota</taxon>
        <taxon>Viridiplantae</taxon>
        <taxon>Streptophyta</taxon>
        <taxon>Embryophyta</taxon>
        <taxon>Tracheophyta</taxon>
        <taxon>Spermatophyta</taxon>
        <taxon>Magnoliopsida</taxon>
        <taxon>Liliopsida</taxon>
        <taxon>Arecaceae</taxon>
        <taxon>Arecoideae</taxon>
        <taxon>Cocoseae</taxon>
        <taxon>Elaeidinae</taxon>
        <taxon>Elaeis</taxon>
    </lineage>
</organism>
<feature type="region of interest" description="Disordered" evidence="1">
    <location>
        <begin position="18"/>
        <end position="38"/>
    </location>
</feature>